<name>A0A077WCS4_9FUNG</name>
<evidence type="ECO:0000256" key="4">
    <source>
        <dbReference type="ARBA" id="ARBA00012485"/>
    </source>
</evidence>
<evidence type="ECO:0000256" key="1">
    <source>
        <dbReference type="ARBA" id="ARBA00000885"/>
    </source>
</evidence>
<dbReference type="GO" id="GO:0000209">
    <property type="term" value="P:protein polyubiquitination"/>
    <property type="evidence" value="ECO:0007669"/>
    <property type="project" value="TreeGrafter"/>
</dbReference>
<dbReference type="GO" id="GO:0061630">
    <property type="term" value="F:ubiquitin protein ligase activity"/>
    <property type="evidence" value="ECO:0007669"/>
    <property type="project" value="UniProtKB-EC"/>
</dbReference>
<dbReference type="GO" id="GO:0006511">
    <property type="term" value="P:ubiquitin-dependent protein catabolic process"/>
    <property type="evidence" value="ECO:0007669"/>
    <property type="project" value="TreeGrafter"/>
</dbReference>
<dbReference type="FunFam" id="3.30.2160.10:FF:000001">
    <property type="entry name" value="E3 ubiquitin-protein ligase NEDD4-like"/>
    <property type="match status" value="1"/>
</dbReference>
<feature type="compositionally biased region" description="Polar residues" evidence="12">
    <location>
        <begin position="1355"/>
        <end position="1372"/>
    </location>
</feature>
<feature type="compositionally biased region" description="Basic and acidic residues" evidence="12">
    <location>
        <begin position="942"/>
        <end position="959"/>
    </location>
</feature>
<evidence type="ECO:0000256" key="8">
    <source>
        <dbReference type="ARBA" id="ARBA00022816"/>
    </source>
</evidence>
<feature type="compositionally biased region" description="Basic and acidic residues" evidence="12">
    <location>
        <begin position="2452"/>
        <end position="2479"/>
    </location>
</feature>
<dbReference type="EC" id="2.3.2.26" evidence="4"/>
<dbReference type="GO" id="GO:0051028">
    <property type="term" value="P:mRNA transport"/>
    <property type="evidence" value="ECO:0007669"/>
    <property type="project" value="UniProtKB-KW"/>
</dbReference>
<feature type="compositionally biased region" description="Polar residues" evidence="12">
    <location>
        <begin position="925"/>
        <end position="941"/>
    </location>
</feature>
<feature type="region of interest" description="Disordered" evidence="12">
    <location>
        <begin position="1532"/>
        <end position="1552"/>
    </location>
</feature>
<dbReference type="FunFam" id="3.90.1750.10:FF:000026">
    <property type="entry name" value="E3 ubiquitin-protein ligase HACE1"/>
    <property type="match status" value="1"/>
</dbReference>
<dbReference type="Gene3D" id="1.10.8.10">
    <property type="entry name" value="DNA helicase RuvA subunit, C-terminal domain"/>
    <property type="match status" value="1"/>
</dbReference>
<evidence type="ECO:0000313" key="15">
    <source>
        <dbReference type="EMBL" id="CDS04883.1"/>
    </source>
</evidence>
<dbReference type="SMART" id="SM00165">
    <property type="entry name" value="UBA"/>
    <property type="match status" value="1"/>
</dbReference>
<evidence type="ECO:0000256" key="10">
    <source>
        <dbReference type="ARBA" id="ARBA00034494"/>
    </source>
</evidence>
<feature type="compositionally biased region" description="Basic and acidic residues" evidence="12">
    <location>
        <begin position="672"/>
        <end position="686"/>
    </location>
</feature>
<evidence type="ECO:0000259" key="13">
    <source>
        <dbReference type="PROSITE" id="PS50030"/>
    </source>
</evidence>
<reference evidence="15" key="1">
    <citation type="journal article" date="2014" name="Genome Announc.">
        <title>De novo whole-genome sequence and genome annotation of Lichtheimia ramosa.</title>
        <authorList>
            <person name="Linde J."/>
            <person name="Schwartze V."/>
            <person name="Binder U."/>
            <person name="Lass-Florl C."/>
            <person name="Voigt K."/>
            <person name="Horn F."/>
        </authorList>
    </citation>
    <scope>NUCLEOTIDE SEQUENCE</scope>
    <source>
        <strain evidence="15">JMRC FSU:6197</strain>
    </source>
</reference>
<dbReference type="Pfam" id="PF14377">
    <property type="entry name" value="UBM"/>
    <property type="match status" value="2"/>
</dbReference>
<feature type="region of interest" description="Disordered" evidence="12">
    <location>
        <begin position="2017"/>
        <end position="2058"/>
    </location>
</feature>
<keyword evidence="8" id="KW-0509">mRNA transport</keyword>
<dbReference type="CDD" id="cd00078">
    <property type="entry name" value="HECTc"/>
    <property type="match status" value="1"/>
</dbReference>
<feature type="compositionally biased region" description="Basic and acidic residues" evidence="12">
    <location>
        <begin position="2584"/>
        <end position="2593"/>
    </location>
</feature>
<dbReference type="GO" id="GO:0005737">
    <property type="term" value="C:cytoplasm"/>
    <property type="evidence" value="ECO:0007669"/>
    <property type="project" value="TreeGrafter"/>
</dbReference>
<dbReference type="InterPro" id="IPR025527">
    <property type="entry name" value="HUWE1/Rev1_UBM"/>
</dbReference>
<proteinExistence type="inferred from homology"/>
<feature type="compositionally biased region" description="Acidic residues" evidence="12">
    <location>
        <begin position="2017"/>
        <end position="2044"/>
    </location>
</feature>
<feature type="region of interest" description="Disordered" evidence="12">
    <location>
        <begin position="1203"/>
        <end position="1243"/>
    </location>
</feature>
<dbReference type="InterPro" id="IPR000569">
    <property type="entry name" value="HECT_dom"/>
</dbReference>
<comment type="subcellular location">
    <subcellularLocation>
        <location evidence="2">Nucleus</location>
    </subcellularLocation>
</comment>
<dbReference type="UniPathway" id="UPA00143"/>
<keyword evidence="6" id="KW-0808">Transferase</keyword>
<dbReference type="InterPro" id="IPR010309">
    <property type="entry name" value="E3_Ub_ligase_DUF908"/>
</dbReference>
<dbReference type="SUPFAM" id="SSF48371">
    <property type="entry name" value="ARM repeat"/>
    <property type="match status" value="1"/>
</dbReference>
<evidence type="ECO:0000256" key="11">
    <source>
        <dbReference type="PROSITE-ProRule" id="PRU00104"/>
    </source>
</evidence>
<evidence type="ECO:0000256" key="3">
    <source>
        <dbReference type="ARBA" id="ARBA00004906"/>
    </source>
</evidence>
<dbReference type="PANTHER" id="PTHR11254">
    <property type="entry name" value="HECT DOMAIN UBIQUITIN-PROTEIN LIGASE"/>
    <property type="match status" value="1"/>
</dbReference>
<dbReference type="OrthoDB" id="8068875at2759"/>
<dbReference type="PROSITE" id="PS50237">
    <property type="entry name" value="HECT"/>
    <property type="match status" value="1"/>
</dbReference>
<dbReference type="EMBL" id="LK023315">
    <property type="protein sequence ID" value="CDS04883.1"/>
    <property type="molecule type" value="Genomic_DNA"/>
</dbReference>
<dbReference type="InterPro" id="IPR009060">
    <property type="entry name" value="UBA-like_sf"/>
</dbReference>
<feature type="region of interest" description="Disordered" evidence="12">
    <location>
        <begin position="2259"/>
        <end position="2282"/>
    </location>
</feature>
<feature type="compositionally biased region" description="Acidic residues" evidence="12">
    <location>
        <begin position="1335"/>
        <end position="1346"/>
    </location>
</feature>
<feature type="region of interest" description="Disordered" evidence="12">
    <location>
        <begin position="2584"/>
        <end position="2625"/>
    </location>
</feature>
<dbReference type="SMART" id="SM00119">
    <property type="entry name" value="HECTc"/>
    <property type="match status" value="1"/>
</dbReference>
<dbReference type="Pfam" id="PF00627">
    <property type="entry name" value="UBA"/>
    <property type="match status" value="1"/>
</dbReference>
<evidence type="ECO:0000256" key="2">
    <source>
        <dbReference type="ARBA" id="ARBA00004123"/>
    </source>
</evidence>
<dbReference type="PANTHER" id="PTHR11254:SF67">
    <property type="entry name" value="E3 UBIQUITIN-PROTEIN LIGASE HUWE1"/>
    <property type="match status" value="1"/>
</dbReference>
<feature type="region of interest" description="Disordered" evidence="12">
    <location>
        <begin position="672"/>
        <end position="706"/>
    </location>
</feature>
<feature type="compositionally biased region" description="Polar residues" evidence="12">
    <location>
        <begin position="2263"/>
        <end position="2276"/>
    </location>
</feature>
<evidence type="ECO:0000256" key="9">
    <source>
        <dbReference type="ARBA" id="ARBA00023242"/>
    </source>
</evidence>
<comment type="pathway">
    <text evidence="3">Protein modification; protein ubiquitination.</text>
</comment>
<dbReference type="InterPro" id="IPR050409">
    <property type="entry name" value="E3_ubiq-protein_ligase"/>
</dbReference>
<dbReference type="SUPFAM" id="SSF56204">
    <property type="entry name" value="Hect, E3 ligase catalytic domain"/>
    <property type="match status" value="1"/>
</dbReference>
<evidence type="ECO:0000256" key="12">
    <source>
        <dbReference type="SAM" id="MobiDB-lite"/>
    </source>
</evidence>
<dbReference type="Gene3D" id="3.30.2410.10">
    <property type="entry name" value="Hect, E3 ligase catalytic domain"/>
    <property type="match status" value="1"/>
</dbReference>
<feature type="compositionally biased region" description="Basic and acidic residues" evidence="12">
    <location>
        <begin position="1373"/>
        <end position="1388"/>
    </location>
</feature>
<feature type="domain" description="HECT" evidence="14">
    <location>
        <begin position="3141"/>
        <end position="3478"/>
    </location>
</feature>
<feature type="region of interest" description="Disordered" evidence="12">
    <location>
        <begin position="2452"/>
        <end position="2505"/>
    </location>
</feature>
<sequence>MKIKKTSSKKLAPLPKPLRDIIDKLKHDAEETIPSFVEELNDWPYRRGDMFHWVPVLDRFDTILERICNDFHLQQQVQSRPFDSNTKALLLAITSILKVLFEHCTNRNIYNSFEHINALLNTMDIDVLENTMQFMLKPAQRLNQPAGMASSFAPPQDKITEMARSWGFPTSNLVHLVSNDFNVTKDMTTLHMRFYRSDNNKEEQQQQQQSDQGVIDFTVNVAPDNGKSDIQVFQELSKQYDIPSEYHFELAHQIQVKRNLANVASRNKLLKIRILAIAIMELTVSESTASNQIFMQEPHLIAGLGELVHPEKNIDYDLQVCSLRALAAIAENRRTINDVLTAINASANHGVFLRILRMIANGSISDYPWQFLDGLFMTLSSILNSQSGMQMLVSAGLVPVLTQLLGNSKAVTNKLQSKVIAVLDGIMHGSSSSFTNFCNIGGLDTLLGRIKDEVNECLEYNKDHQSTAPEFLEPDVFELQKTTGILELYDRISALRAMLRFLWRMMDSSGTADRLRNLVESSILSSLVSIISEPYVFGSNCFVSAINIMTTIIHSEPTSLTILQEVKLPQTFLDTICRYDTPSTDVLMPAVNAFGAICLNPQGINMFKEANPLPHFFDLFCSREYAFQVEEPDIMTGLGNAFDELVRHHPSLKPDVITCITTMVKRVIEMGQSHDENTKSKNDGHLLKTASTTRDETTTTTTKDAKEEKSDNRLVLFIDRTARFLEGFFQTHSNIRAAIKEGLPDLLLDFYALPALPADFSTTAASDSLAFVIKIINDINMSSTILEIAKRVKKASQFILEDTSVHTSSMLQPFVDISDDDTNQFEAGNALFRKFIVLHGYIGLLSDISYSAGLSLGRSSSSLVAELLSGEDEDSNTIELVGAIYRFIMWENFLLKESVPSHWYNFTQDKANDKSASASHLALGSNGNRHASNSSNGVSNDENNKTGDSHGDLSGKENIDAKDPRIQNLRYFKLFLGETTHSIMVLLQGSIMMTCSRRTMDADQKAISLKLSRSIAELLKRNVLWMRDANNSKKLPMCKHNYRTVMYSMISLLFLEDRPQASLYTPAAVAFDQQGGTDMLLHDLDSLWQKISLLHMVPSAERTKEQQTLISNMYGSLEALLTAIACVGSSKLLRDSPYTAPMVKRGNKTSDAFDPYRWIISMQLKLTPIQQYLHSPDAKEFPKSVLQVLLKIVLHAFKGEGESNFNNESRTTTATTPASTFRIPPFQQRNRAPNPTILRAPPVSADQNGVQRLVDMGFDRNASELAMVRCHNQISRAVDYLFTYPGETTADTNASAENTSTTTSSQHQSNNDNEDTTQQEAPDSQDIFEGGLGDADSDFDDSDDEFNDWRHQILDNINRTPITSSRPTQQSQQEEHDTGNTEEERKMVQEQAQKLAQMRAKMKSELPSLLVRLACQRDDLLFDIRHLLLAFFKSDSDTKTASTVMSLVIDRVDEIRQDNQSENAQLSTCLLLLALLFKEPIVQDAIPNVAPRLEFLFGLVHSVDTSDPEKALPSWLATVLLVIETLIAQADDPKQKSTTPQDESQKPNRSTPLVSVEQCQALLVDCINLLKCNDISRNDIYAILRIVVRLTRDYDAAREFVKHDGLQMLFSKARSKNHSGSGLQGLQAFIILIFRHVIESKTVLGKRMEDIISTWFTVPRPRNMDIRTYLRNNGHVALRDPSTFLNVSGQICRITRYDRHSENPHIKLLSKNSSATSKDESDTSTEKNATVPVKNEQQHEPDIENASIVIDYLLEELTSACNNSLDDDHQSTTENSHYAYTGFILQCLVELVSSYNTCKHALYAFCQRSNNKDNSIVHMLINDLLPYNAVNPNVESRKQQGLSIWTASILVAMCYDTGGANNDTNTTTADKERDLDPIRRYIFDIIVCTFKDTITCTKSGSLSIKYGKYLALADLCHRILNARPSAGAPAQQRIKEETTIHIAKLMINKQLISVLTMAINDIDIEYPHARTVINSMLRPLEQLTSFGSKMTDVEQQSKQNDETNLEQQLLQDTPDLFNDEDADEQMDETSNEDGYGQDDFDDSTTDSSSDIPAREDDDVEVIDMLEQDAMEQENGDQMQLNGDHAAESTVQEEDDEPHMTWELEDFDHESIMRGTGGMDTPESPIIMNGRRNYRDLVDVLVDEEHVDDLDALDQSDFDEDEGSENLDDMNDGDDFMEDRAMMDADMDEDYYLGDEDRDNRFSRSLPRIDLQRTELRRSSRLPILPLPRGIFRPLGVSAETSVDQDQVINHPLLSEEYQGANGVDSNNMMTRPTRSSFGGPMTYSRPPRLIGGQSMWQAFEHTVGDSAIRLLESYLMRAASGTGARRGMQSSSLGFDVRERANGIMRSFELELRNNPRVISNSNMTRSPLEEQTQPDADSNRELLSMLHDFQPMTCADRWNQEARMLYGTSVPDKSQNLLNPLLNILVPIVMEEERRMREKEEQRREEQRRLQEERRKKEEEERRRHEEEERKRKEHDDAYDSEQQSATTTANGSGMDTSASIQEQDQHRRMITINGELVDISQTGLDVEFLEALPDDLRREVVNDHMRISRSRMQATETESISSEFLGALPPEIRDEVLQQEAFSRERRERQQQQEQQQADTPLPTQVLNGHAPSPLGLPDPPSRRFRLSDEFQRLVTEFGRNDHNGTGEDANQQKNNTRQNAIQLVDRGELASLARLLFALQPISKSILSQLLVNLCENTQTRSDLLSLLVCVLHDGSNDLTAVDQCFAKVIQSSSSSPSKISDKNMTTSSTTQAAPNLIIQRCLNFLMQLIQSNDRSLGYFLVENDRLADLKRNSTAKGKSKMQAPSSKYPLLVLISLLDRDVFVDNPSLMEDLMRLISTLCRPFPVLVKKYMDRVNSNEKDSASKPPVIPDQYLLQVVHVLLSGECSSKTFQYTISALSHLSTLDGAMQTIMHELMQGAKSCYEQVASDLDDLHAILDKATSDTELQGSTLSQFSGASSHQAKLLRVLKTIDYVYSRQSSTSSSSSSKDSKEQSVLKVYEELALLSLWDKLGDCLVAIRERDYLLNVATVILPLMESLMVVYKYAADQAQEGFFFTFTERHRKILNTMVRNNPSLMLGSFSLLVRNPKVLEFDNKRNYFVQQLHKRTSSPRQHYPSLQLNVRRRYVFQDSYHQLLGKTGDEIKYGRLNVQFRDEDGVDAGGVSREWYSVLARQMFDPNYALFITSTADKLTYQPNRASSVNPDHLSYLKFVGRVIGKAIYDGRLLDAYFTRSFYKHILGRSVDYKDMAAIDHEYYKSLVWMLENDITDVIDLTFSLEVDDFGTTHVIDLKPDGRNLPVTEDNKHEYVSLVTEHRLTTAIKDQIEAFLQGFHEIIPASLIQIFNEQELELLISGLPDIDIDDWKNNTEYQGGYSSNSTQIQWFWRAVRSFDQEERAKLLQFATGTSKVPLEGFAHLQGSGGVQKFQIHKQYSSNNRLPTAHTCFNQIDLPMYESYASLRHNLFKAINECATGFGFV</sequence>
<dbReference type="GO" id="GO:0005634">
    <property type="term" value="C:nucleus"/>
    <property type="evidence" value="ECO:0007669"/>
    <property type="project" value="UniProtKB-SubCell"/>
</dbReference>
<evidence type="ECO:0000259" key="14">
    <source>
        <dbReference type="PROSITE" id="PS50237"/>
    </source>
</evidence>
<dbReference type="InterPro" id="IPR035983">
    <property type="entry name" value="Hect_E3_ubiquitin_ligase"/>
</dbReference>
<protein>
    <recommendedName>
        <fullName evidence="4">HECT-type E3 ubiquitin transferase</fullName>
        <ecNumber evidence="4">2.3.2.26</ecNumber>
    </recommendedName>
</protein>
<dbReference type="SUPFAM" id="SSF46934">
    <property type="entry name" value="UBA-like"/>
    <property type="match status" value="1"/>
</dbReference>
<dbReference type="FunFam" id="3.90.1750.10:FF:000003">
    <property type="entry name" value="E3 ubiquitin-protein ligase UPL1"/>
    <property type="match status" value="1"/>
</dbReference>
<feature type="domain" description="UBA" evidence="13">
    <location>
        <begin position="1244"/>
        <end position="1284"/>
    </location>
</feature>
<dbReference type="Gene3D" id="3.90.1750.10">
    <property type="entry name" value="Hect, E3 ligase catalytic domains"/>
    <property type="match status" value="1"/>
</dbReference>
<dbReference type="Pfam" id="PF06025">
    <property type="entry name" value="DUF913"/>
    <property type="match status" value="1"/>
</dbReference>
<feature type="region of interest" description="Disordered" evidence="12">
    <location>
        <begin position="2151"/>
        <end position="2174"/>
    </location>
</feature>
<dbReference type="InterPro" id="IPR015940">
    <property type="entry name" value="UBA"/>
</dbReference>
<comment type="catalytic activity">
    <reaction evidence="1">
        <text>S-ubiquitinyl-[E2 ubiquitin-conjugating enzyme]-L-cysteine + [acceptor protein]-L-lysine = [E2 ubiquitin-conjugating enzyme]-L-cysteine + N(6)-ubiquitinyl-[acceptor protein]-L-lysine.</text>
        <dbReference type="EC" id="2.3.2.26"/>
    </reaction>
</comment>
<dbReference type="PROSITE" id="PS50030">
    <property type="entry name" value="UBA"/>
    <property type="match status" value="1"/>
</dbReference>
<keyword evidence="9" id="KW-0539">Nucleus</keyword>
<keyword evidence="5" id="KW-0813">Transport</keyword>
<feature type="region of interest" description="Disordered" evidence="12">
    <location>
        <begin position="1705"/>
        <end position="1739"/>
    </location>
</feature>
<dbReference type="Pfam" id="PF06012">
    <property type="entry name" value="DUF908"/>
    <property type="match status" value="1"/>
</dbReference>
<feature type="compositionally biased region" description="Polar residues" evidence="12">
    <location>
        <begin position="1536"/>
        <end position="1552"/>
    </location>
</feature>
<dbReference type="FunFam" id="3.30.2410.10:FF:000004">
    <property type="entry name" value="E3 ubiquitin-protein ligase HUWE1, variant"/>
    <property type="match status" value="1"/>
</dbReference>
<feature type="region of interest" description="Disordered" evidence="12">
    <location>
        <begin position="1289"/>
        <end position="1395"/>
    </location>
</feature>
<feature type="compositionally biased region" description="Basic and acidic residues" evidence="12">
    <location>
        <begin position="693"/>
        <end position="706"/>
    </location>
</feature>
<evidence type="ECO:0000256" key="7">
    <source>
        <dbReference type="ARBA" id="ARBA00022786"/>
    </source>
</evidence>
<feature type="active site" description="Glycyl thioester intermediate" evidence="11">
    <location>
        <position position="3445"/>
    </location>
</feature>
<feature type="compositionally biased region" description="Low complexity" evidence="12">
    <location>
        <begin position="1289"/>
        <end position="1311"/>
    </location>
</feature>
<feature type="compositionally biased region" description="Polar residues" evidence="12">
    <location>
        <begin position="2482"/>
        <end position="2504"/>
    </location>
</feature>
<dbReference type="InterPro" id="IPR016024">
    <property type="entry name" value="ARM-type_fold"/>
</dbReference>
<feature type="compositionally biased region" description="Low complexity" evidence="12">
    <location>
        <begin position="1211"/>
        <end position="1220"/>
    </location>
</feature>
<feature type="region of interest" description="Disordered" evidence="12">
    <location>
        <begin position="917"/>
        <end position="959"/>
    </location>
</feature>
<evidence type="ECO:0000256" key="5">
    <source>
        <dbReference type="ARBA" id="ARBA00022448"/>
    </source>
</evidence>
<accession>A0A077WCS4</accession>
<organism evidence="15">
    <name type="scientific">Lichtheimia ramosa</name>
    <dbReference type="NCBI Taxonomy" id="688394"/>
    <lineage>
        <taxon>Eukaryota</taxon>
        <taxon>Fungi</taxon>
        <taxon>Fungi incertae sedis</taxon>
        <taxon>Mucoromycota</taxon>
        <taxon>Mucoromycotina</taxon>
        <taxon>Mucoromycetes</taxon>
        <taxon>Mucorales</taxon>
        <taxon>Lichtheimiaceae</taxon>
        <taxon>Lichtheimia</taxon>
    </lineage>
</organism>
<evidence type="ECO:0000256" key="6">
    <source>
        <dbReference type="ARBA" id="ARBA00022679"/>
    </source>
</evidence>
<dbReference type="InterPro" id="IPR010314">
    <property type="entry name" value="E3_Ub_ligase_DUF913"/>
</dbReference>
<dbReference type="Gene3D" id="3.30.2160.10">
    <property type="entry name" value="Hect, E3 ligase catalytic domain"/>
    <property type="match status" value="1"/>
</dbReference>
<gene>
    <name evidence="15" type="ORF">LRAMOSA07413</name>
</gene>
<keyword evidence="7 11" id="KW-0833">Ubl conjugation pathway</keyword>
<dbReference type="Pfam" id="PF00632">
    <property type="entry name" value="HECT"/>
    <property type="match status" value="1"/>
</dbReference>
<dbReference type="CDD" id="cd14291">
    <property type="entry name" value="UBA1_NUB1_like"/>
    <property type="match status" value="1"/>
</dbReference>
<comment type="similarity">
    <text evidence="10">Belongs to the UPL family. TOM1/PTR1 subfamily.</text>
</comment>
<feature type="compositionally biased region" description="Polar residues" evidence="12">
    <location>
        <begin position="2600"/>
        <end position="2609"/>
    </location>
</feature>